<dbReference type="GO" id="GO:0005886">
    <property type="term" value="C:plasma membrane"/>
    <property type="evidence" value="ECO:0007669"/>
    <property type="project" value="UniProtKB-SubCell"/>
</dbReference>
<feature type="transmembrane region" description="Helical" evidence="8">
    <location>
        <begin position="355"/>
        <end position="375"/>
    </location>
</feature>
<comment type="caution">
    <text evidence="9">The sequence shown here is derived from an EMBL/GenBank/DDBJ whole genome shotgun (WGS) entry which is preliminary data.</text>
</comment>
<comment type="function">
    <text evidence="8">Uptake of L-lactate across the membrane. Can also transport D-lactate and glycolate.</text>
</comment>
<gene>
    <name evidence="9" type="ORF">H8699_03195</name>
</gene>
<dbReference type="Proteomes" id="UP000654279">
    <property type="component" value="Unassembled WGS sequence"/>
</dbReference>
<feature type="transmembrane region" description="Helical" evidence="8">
    <location>
        <begin position="59"/>
        <end position="78"/>
    </location>
</feature>
<feature type="transmembrane region" description="Helical" evidence="8">
    <location>
        <begin position="523"/>
        <end position="542"/>
    </location>
</feature>
<comment type="similarity">
    <text evidence="2 8">Belongs to the lactate permease family.</text>
</comment>
<keyword evidence="6 8" id="KW-1133">Transmembrane helix</keyword>
<evidence type="ECO:0000256" key="5">
    <source>
        <dbReference type="ARBA" id="ARBA00022692"/>
    </source>
</evidence>
<evidence type="ECO:0000256" key="2">
    <source>
        <dbReference type="ARBA" id="ARBA00010100"/>
    </source>
</evidence>
<feature type="transmembrane region" description="Helical" evidence="8">
    <location>
        <begin position="253"/>
        <end position="273"/>
    </location>
</feature>
<proteinExistence type="inferred from homology"/>
<evidence type="ECO:0000256" key="1">
    <source>
        <dbReference type="ARBA" id="ARBA00004651"/>
    </source>
</evidence>
<dbReference type="PANTHER" id="PTHR30003:SF0">
    <property type="entry name" value="GLYCOLATE PERMEASE GLCA-RELATED"/>
    <property type="match status" value="1"/>
</dbReference>
<dbReference type="InterPro" id="IPR003804">
    <property type="entry name" value="Lactate_perm"/>
</dbReference>
<dbReference type="PANTHER" id="PTHR30003">
    <property type="entry name" value="L-LACTATE PERMEASE"/>
    <property type="match status" value="1"/>
</dbReference>
<feature type="transmembrane region" description="Helical" evidence="8">
    <location>
        <begin position="125"/>
        <end position="145"/>
    </location>
</feature>
<evidence type="ECO:0000256" key="3">
    <source>
        <dbReference type="ARBA" id="ARBA00022448"/>
    </source>
</evidence>
<evidence type="ECO:0000256" key="4">
    <source>
        <dbReference type="ARBA" id="ARBA00022475"/>
    </source>
</evidence>
<dbReference type="AlphaFoldDB" id="A0A926HMB6"/>
<accession>A0A926HMB6</accession>
<comment type="subcellular location">
    <subcellularLocation>
        <location evidence="1 8">Cell membrane</location>
        <topology evidence="1 8">Multi-pass membrane protein</topology>
    </subcellularLocation>
</comment>
<reference evidence="9" key="1">
    <citation type="submission" date="2020-08" db="EMBL/GenBank/DDBJ databases">
        <title>Genome public.</title>
        <authorList>
            <person name="Liu C."/>
            <person name="Sun Q."/>
        </authorList>
    </citation>
    <scope>NUCLEOTIDE SEQUENCE</scope>
    <source>
        <strain evidence="9">NSJ-44</strain>
    </source>
</reference>
<dbReference type="RefSeq" id="WP_249284447.1">
    <property type="nucleotide sequence ID" value="NZ_JACRSO010000001.1"/>
</dbReference>
<name>A0A926HMB6_9FIRM</name>
<feature type="transmembrane region" description="Helical" evidence="8">
    <location>
        <begin position="189"/>
        <end position="210"/>
    </location>
</feature>
<organism evidence="9 10">
    <name type="scientific">Luoshenia tenuis</name>
    <dbReference type="NCBI Taxonomy" id="2763654"/>
    <lineage>
        <taxon>Bacteria</taxon>
        <taxon>Bacillati</taxon>
        <taxon>Bacillota</taxon>
        <taxon>Clostridia</taxon>
        <taxon>Christensenellales</taxon>
        <taxon>Christensenellaceae</taxon>
        <taxon>Luoshenia</taxon>
    </lineage>
</organism>
<keyword evidence="3 8" id="KW-0813">Transport</keyword>
<evidence type="ECO:0000256" key="6">
    <source>
        <dbReference type="ARBA" id="ARBA00022989"/>
    </source>
</evidence>
<feature type="transmembrane region" description="Helical" evidence="8">
    <location>
        <begin position="222"/>
        <end position="247"/>
    </location>
</feature>
<feature type="transmembrane region" description="Helical" evidence="8">
    <location>
        <begin position="152"/>
        <end position="169"/>
    </location>
</feature>
<dbReference type="EMBL" id="JACRSO010000001">
    <property type="protein sequence ID" value="MBC8528440.1"/>
    <property type="molecule type" value="Genomic_DNA"/>
</dbReference>
<feature type="transmembrane region" description="Helical" evidence="8">
    <location>
        <begin position="490"/>
        <end position="511"/>
    </location>
</feature>
<evidence type="ECO:0000256" key="8">
    <source>
        <dbReference type="RuleBase" id="RU365092"/>
    </source>
</evidence>
<dbReference type="GO" id="GO:0015129">
    <property type="term" value="F:lactate transmembrane transporter activity"/>
    <property type="evidence" value="ECO:0007669"/>
    <property type="project" value="UniProtKB-UniRule"/>
</dbReference>
<sequence>MYPLLAAIPIFVAAILLLVLKWPASRAMPAAFVSAALVAFFGWQMDWQHIAGESLLGVFKAVELFTILFSALLIINQMRASGAMASINRAFGSVTRDPRIQSIIIGMGLGAFIEGAAGFGMPAALGAPLLVGLGFPPLAAVVVALMMNIPSIIFGAVGTPTLMVINTTSDIAVRAGLDAAFYGAAVTQWSAYLYALPAVLLPFIAILVLTRTYGKEKKWRDFVEVLPFLTFSVICFIVPFLLAATFIGAELPSMIGALVCLPAMVLAAHKGFLMPKHEWHFLPEEQWPGDWKSVHNQADAGYTYMQQWRAWMPYIIVILFLAISRIPELGISGWLQQWKITIPSLAGIEGKDYTVALGYLPGLLPIFAVALVTPLMHKMEAWQVGHAWRNTFKMSVGTLIMLIASFAMVQVMLGSDVNASGMDSMTSVIAGALAQASGMAYPVMAPMIGVLGSFVSSSGTVSNTLFSSLQVETATMLNMSPTLIAALQNAGAIVGVPFGVRTIIAALVTVGMVGKEGTLMRRYYPMMIVIALMIGLIGYLLIASGFDPVPAG</sequence>
<feature type="transmembrane region" description="Helical" evidence="8">
    <location>
        <begin position="396"/>
        <end position="413"/>
    </location>
</feature>
<feature type="transmembrane region" description="Helical" evidence="8">
    <location>
        <begin position="99"/>
        <end position="119"/>
    </location>
</feature>
<dbReference type="GO" id="GO:0015295">
    <property type="term" value="F:solute:proton symporter activity"/>
    <property type="evidence" value="ECO:0007669"/>
    <property type="project" value="TreeGrafter"/>
</dbReference>
<keyword evidence="7 8" id="KW-0472">Membrane</keyword>
<evidence type="ECO:0000313" key="9">
    <source>
        <dbReference type="EMBL" id="MBC8528440.1"/>
    </source>
</evidence>
<evidence type="ECO:0000256" key="7">
    <source>
        <dbReference type="ARBA" id="ARBA00023136"/>
    </source>
</evidence>
<feature type="transmembrane region" description="Helical" evidence="8">
    <location>
        <begin position="314"/>
        <end position="335"/>
    </location>
</feature>
<keyword evidence="10" id="KW-1185">Reference proteome</keyword>
<keyword evidence="5 8" id="KW-0812">Transmembrane</keyword>
<evidence type="ECO:0000313" key="10">
    <source>
        <dbReference type="Proteomes" id="UP000654279"/>
    </source>
</evidence>
<dbReference type="Pfam" id="PF02652">
    <property type="entry name" value="Lactate_perm"/>
    <property type="match status" value="1"/>
</dbReference>
<keyword evidence="4 8" id="KW-1003">Cell membrane</keyword>
<protein>
    <recommendedName>
        <fullName evidence="8">L-lactate permease</fullName>
    </recommendedName>
</protein>